<dbReference type="InterPro" id="IPR027417">
    <property type="entry name" value="P-loop_NTPase"/>
</dbReference>
<dbReference type="SUPFAM" id="SSF160246">
    <property type="entry name" value="EspE N-terminal domain-like"/>
    <property type="match status" value="1"/>
</dbReference>
<proteinExistence type="predicted"/>
<dbReference type="Gene3D" id="3.30.300.160">
    <property type="entry name" value="Type II secretion system, protein E, N-terminal domain"/>
    <property type="match status" value="1"/>
</dbReference>
<dbReference type="Pfam" id="PF00437">
    <property type="entry name" value="T2SSE"/>
    <property type="match status" value="1"/>
</dbReference>
<accession>A0A1W1CNU2</accession>
<dbReference type="PANTHER" id="PTHR30258:SF1">
    <property type="entry name" value="PROTEIN TRANSPORT PROTEIN HOFB HOMOLOG"/>
    <property type="match status" value="1"/>
</dbReference>
<dbReference type="PANTHER" id="PTHR30258">
    <property type="entry name" value="TYPE II SECRETION SYSTEM PROTEIN GSPE-RELATED"/>
    <property type="match status" value="1"/>
</dbReference>
<keyword evidence="2" id="KW-0067">ATP-binding</keyword>
<reference evidence="4" key="1">
    <citation type="submission" date="2016-10" db="EMBL/GenBank/DDBJ databases">
        <authorList>
            <person name="de Groot N.N."/>
        </authorList>
    </citation>
    <scope>NUCLEOTIDE SEQUENCE</scope>
</reference>
<feature type="domain" description="Bacterial type II secretion system protein E" evidence="3">
    <location>
        <begin position="401"/>
        <end position="415"/>
    </location>
</feature>
<dbReference type="Gene3D" id="3.30.450.90">
    <property type="match status" value="1"/>
</dbReference>
<name>A0A1W1CNU2_9ZZZZ</name>
<dbReference type="InterPro" id="IPR001482">
    <property type="entry name" value="T2SS/T4SS_dom"/>
</dbReference>
<dbReference type="CDD" id="cd01129">
    <property type="entry name" value="PulE-GspE-like"/>
    <property type="match status" value="1"/>
</dbReference>
<dbReference type="AlphaFoldDB" id="A0A1W1CNU2"/>
<dbReference type="EMBL" id="FPHE01000161">
    <property type="protein sequence ID" value="SFV67486.1"/>
    <property type="molecule type" value="Genomic_DNA"/>
</dbReference>
<protein>
    <submittedName>
        <fullName evidence="4">Type IV fimbrial assembly, ATPase PilB</fullName>
    </submittedName>
</protein>
<dbReference type="GO" id="GO:0005886">
    <property type="term" value="C:plasma membrane"/>
    <property type="evidence" value="ECO:0007669"/>
    <property type="project" value="TreeGrafter"/>
</dbReference>
<dbReference type="GO" id="GO:0016887">
    <property type="term" value="F:ATP hydrolysis activity"/>
    <property type="evidence" value="ECO:0007669"/>
    <property type="project" value="TreeGrafter"/>
</dbReference>
<evidence type="ECO:0000259" key="3">
    <source>
        <dbReference type="PROSITE" id="PS00662"/>
    </source>
</evidence>
<dbReference type="GO" id="GO:0005524">
    <property type="term" value="F:ATP binding"/>
    <property type="evidence" value="ECO:0007669"/>
    <property type="project" value="UniProtKB-KW"/>
</dbReference>
<gene>
    <name evidence="4" type="ORF">MNB_SV-12-548</name>
</gene>
<evidence type="ECO:0000313" key="4">
    <source>
        <dbReference type="EMBL" id="SFV67486.1"/>
    </source>
</evidence>
<dbReference type="Pfam" id="PF05157">
    <property type="entry name" value="MshEN"/>
    <property type="match status" value="1"/>
</dbReference>
<dbReference type="SUPFAM" id="SSF52540">
    <property type="entry name" value="P-loop containing nucleoside triphosphate hydrolases"/>
    <property type="match status" value="1"/>
</dbReference>
<dbReference type="Gene3D" id="3.40.50.300">
    <property type="entry name" value="P-loop containing nucleotide triphosphate hydrolases"/>
    <property type="match status" value="1"/>
</dbReference>
<dbReference type="FunFam" id="3.40.50.300:FF:000398">
    <property type="entry name" value="Type IV pilus assembly ATPase PilB"/>
    <property type="match status" value="1"/>
</dbReference>
<evidence type="ECO:0000256" key="2">
    <source>
        <dbReference type="ARBA" id="ARBA00022840"/>
    </source>
</evidence>
<organism evidence="4">
    <name type="scientific">hydrothermal vent metagenome</name>
    <dbReference type="NCBI Taxonomy" id="652676"/>
    <lineage>
        <taxon>unclassified sequences</taxon>
        <taxon>metagenomes</taxon>
        <taxon>ecological metagenomes</taxon>
    </lineage>
</organism>
<evidence type="ECO:0000256" key="1">
    <source>
        <dbReference type="ARBA" id="ARBA00022741"/>
    </source>
</evidence>
<dbReference type="InterPro" id="IPR007831">
    <property type="entry name" value="T2SS_GspE_N"/>
</dbReference>
<dbReference type="InterPro" id="IPR037257">
    <property type="entry name" value="T2SS_E_N_sf"/>
</dbReference>
<sequence>MQRVIDLLIQNEVIEPRKLDLFINKYGQERVNIENLIKVKIINIVQMEEALVKEIRMHSIEMEDLESINGIDTTRLLKRIAKNLEIEYIEINDVELDYKLIERLPLKQLVRYNALPLYEDEQSRVTVAFANPSDFEAKGAIERFFRGKIMMVAIANAKMIKRELMKLKTSEEVVEYSEDIKHDLTEGSAEVKEESNNSSAVLKLIETILSTAIISKASDIHIEATEENTIVRYRVDGMLQEYFKLEKIIFGPLASRTKLLSNLDIAEKRKPQDGRFTHIVNGSVYDFRVSTLPTMFGESIVMRILDKSKALVKLEDAGMNAEAYKKFKKGIKSPYGIMLVTGPTGSGKTTTLYGALNAIIDVRDKIITVEDPVEYQMGGIQQVQVSAKTGLTFAAALRSILRQDPDKIMIGEIRDQETLRIAIEAALTGHLVLSTLHTNDSISAISRMQDMGIEDYLLAGAVIGIQGQRLVRKVCTTCKEVEQDIDADNLKVLGKYLPANPIFYKGKGCAVCNNSGYAGREMICEVLIISEKLSTMIANGATKDEMRTQAMSEGFTNMLQDGVNKALQGKTSLEEVLRVAR</sequence>
<dbReference type="PROSITE" id="PS00662">
    <property type="entry name" value="T2SP_E"/>
    <property type="match status" value="1"/>
</dbReference>
<keyword evidence="1" id="KW-0547">Nucleotide-binding</keyword>